<evidence type="ECO:0000313" key="2">
    <source>
        <dbReference type="EMBL" id="RFC67247.1"/>
    </source>
</evidence>
<dbReference type="CDD" id="cd08585">
    <property type="entry name" value="GDPD_like_3"/>
    <property type="match status" value="1"/>
</dbReference>
<reference evidence="3" key="1">
    <citation type="submission" date="2018-08" db="EMBL/GenBank/DDBJ databases">
        <authorList>
            <person name="Im W.T."/>
        </authorList>
    </citation>
    <scope>NUCLEOTIDE SEQUENCE [LARGE SCALE GENOMIC DNA]</scope>
    <source>
        <strain evidence="3">LA-28</strain>
    </source>
</reference>
<dbReference type="PROSITE" id="PS51704">
    <property type="entry name" value="GP_PDE"/>
    <property type="match status" value="1"/>
</dbReference>
<protein>
    <submittedName>
        <fullName evidence="2">Glycerophosphodiester phosphodiesterase</fullName>
    </submittedName>
</protein>
<dbReference type="Gene3D" id="3.20.20.190">
    <property type="entry name" value="Phosphatidylinositol (PI) phosphodiesterase"/>
    <property type="match status" value="1"/>
</dbReference>
<sequence length="242" mass="27047">MSKTDLAWLTERPIAHRGLHDLNHEVWENTLSAFKRAAKKNFAIECDVHLTADNEVVVFHDNALGRLTGTDGFISQRTAAEMTALRVGGTKDHPPLLSQLLDTVDGKVPLIIELKGIPGYDDGLVEAVGRQLEHYQGKVAIMSFDHWLIRQFPKLPDIPAGLTALGTDNKDFEAHFSMLGHGIDFVSYCLAHLPNPFVTYIRKRLKMPLITWTVRDEAAMRFSAQHHGQITFEGFDPEIAVA</sequence>
<accession>A0A371XDD3</accession>
<comment type="caution">
    <text evidence="2">The sequence shown here is derived from an EMBL/GenBank/DDBJ whole genome shotgun (WGS) entry which is preliminary data.</text>
</comment>
<dbReference type="GO" id="GO:0008081">
    <property type="term" value="F:phosphoric diester hydrolase activity"/>
    <property type="evidence" value="ECO:0007669"/>
    <property type="project" value="InterPro"/>
</dbReference>
<dbReference type="GO" id="GO:0006629">
    <property type="term" value="P:lipid metabolic process"/>
    <property type="evidence" value="ECO:0007669"/>
    <property type="project" value="InterPro"/>
</dbReference>
<proteinExistence type="predicted"/>
<evidence type="ECO:0000313" key="3">
    <source>
        <dbReference type="Proteomes" id="UP000262379"/>
    </source>
</evidence>
<dbReference type="InterPro" id="IPR030395">
    <property type="entry name" value="GP_PDE_dom"/>
</dbReference>
<name>A0A371XDD3_9HYPH</name>
<organism evidence="2 3">
    <name type="scientific">Mesorhizobium denitrificans</name>
    <dbReference type="NCBI Taxonomy" id="2294114"/>
    <lineage>
        <taxon>Bacteria</taxon>
        <taxon>Pseudomonadati</taxon>
        <taxon>Pseudomonadota</taxon>
        <taxon>Alphaproteobacteria</taxon>
        <taxon>Hyphomicrobiales</taxon>
        <taxon>Phyllobacteriaceae</taxon>
        <taxon>Mesorhizobium</taxon>
    </lineage>
</organism>
<dbReference type="PANTHER" id="PTHR46211">
    <property type="entry name" value="GLYCEROPHOSPHORYL DIESTER PHOSPHODIESTERASE"/>
    <property type="match status" value="1"/>
</dbReference>
<dbReference type="SUPFAM" id="SSF51695">
    <property type="entry name" value="PLC-like phosphodiesterases"/>
    <property type="match status" value="1"/>
</dbReference>
<dbReference type="PANTHER" id="PTHR46211:SF1">
    <property type="entry name" value="GLYCEROPHOSPHODIESTER PHOSPHODIESTERASE, CYTOPLASMIC"/>
    <property type="match status" value="1"/>
</dbReference>
<dbReference type="InterPro" id="IPR017946">
    <property type="entry name" value="PLC-like_Pdiesterase_TIM-brl"/>
</dbReference>
<dbReference type="AlphaFoldDB" id="A0A371XDD3"/>
<keyword evidence="3" id="KW-1185">Reference proteome</keyword>
<gene>
    <name evidence="2" type="ORF">DY251_11840</name>
</gene>
<evidence type="ECO:0000259" key="1">
    <source>
        <dbReference type="PROSITE" id="PS51704"/>
    </source>
</evidence>
<dbReference type="EMBL" id="QURN01000008">
    <property type="protein sequence ID" value="RFC67247.1"/>
    <property type="molecule type" value="Genomic_DNA"/>
</dbReference>
<feature type="domain" description="GP-PDE" evidence="1">
    <location>
        <begin position="11"/>
        <end position="242"/>
    </location>
</feature>
<dbReference type="RefSeq" id="WP_116624121.1">
    <property type="nucleotide sequence ID" value="NZ_QURN01000008.1"/>
</dbReference>
<dbReference type="Pfam" id="PF03009">
    <property type="entry name" value="GDPD"/>
    <property type="match status" value="1"/>
</dbReference>
<dbReference type="Proteomes" id="UP000262379">
    <property type="component" value="Unassembled WGS sequence"/>
</dbReference>